<keyword evidence="8" id="KW-0472">Membrane</keyword>
<name>A0A4U0U5R4_9PEZI</name>
<dbReference type="InterPro" id="IPR002123">
    <property type="entry name" value="Plipid/glycerol_acylTrfase"/>
</dbReference>
<evidence type="ECO:0000256" key="5">
    <source>
        <dbReference type="ARBA" id="ARBA00022792"/>
    </source>
</evidence>
<dbReference type="PANTHER" id="PTHR12497:SF0">
    <property type="entry name" value="TAFAZZIN"/>
    <property type="match status" value="1"/>
</dbReference>
<reference evidence="15 16" key="1">
    <citation type="submission" date="2017-03" db="EMBL/GenBank/DDBJ databases">
        <title>Genomes of endolithic fungi from Antarctica.</title>
        <authorList>
            <person name="Coleine C."/>
            <person name="Masonjones S."/>
            <person name="Stajich J.E."/>
        </authorList>
    </citation>
    <scope>NUCLEOTIDE SEQUENCE [LARGE SCALE GENOMIC DNA]</scope>
    <source>
        <strain evidence="15 16">CCFEE 6315</strain>
    </source>
</reference>
<dbReference type="InterPro" id="IPR000872">
    <property type="entry name" value="Tafazzin"/>
</dbReference>
<evidence type="ECO:0000256" key="13">
    <source>
        <dbReference type="SAM" id="MobiDB-lite"/>
    </source>
</evidence>
<dbReference type="GO" id="GO:0007007">
    <property type="term" value="P:inner mitochondrial membrane organization"/>
    <property type="evidence" value="ECO:0007669"/>
    <property type="project" value="TreeGrafter"/>
</dbReference>
<feature type="domain" description="Phospholipid/glycerol acyltransferase" evidence="14">
    <location>
        <begin position="64"/>
        <end position="252"/>
    </location>
</feature>
<dbReference type="SMART" id="SM00563">
    <property type="entry name" value="PlsC"/>
    <property type="match status" value="1"/>
</dbReference>
<dbReference type="OrthoDB" id="193467at2759"/>
<dbReference type="AlphaFoldDB" id="A0A4U0U5R4"/>
<evidence type="ECO:0000313" key="16">
    <source>
        <dbReference type="Proteomes" id="UP000308549"/>
    </source>
</evidence>
<evidence type="ECO:0000256" key="4">
    <source>
        <dbReference type="ARBA" id="ARBA00022787"/>
    </source>
</evidence>
<dbReference type="Proteomes" id="UP000308549">
    <property type="component" value="Unassembled WGS sequence"/>
</dbReference>
<evidence type="ECO:0000256" key="11">
    <source>
        <dbReference type="ARBA" id="ARBA00047906"/>
    </source>
</evidence>
<keyword evidence="16" id="KW-1185">Reference proteome</keyword>
<evidence type="ECO:0000256" key="1">
    <source>
        <dbReference type="ARBA" id="ARBA00004137"/>
    </source>
</evidence>
<keyword evidence="5" id="KW-0999">Mitochondrion inner membrane</keyword>
<proteinExistence type="inferred from homology"/>
<dbReference type="PRINTS" id="PR00979">
    <property type="entry name" value="TAFAZZIN"/>
</dbReference>
<gene>
    <name evidence="15" type="ORF">B0A50_03129</name>
</gene>
<keyword evidence="9" id="KW-0012">Acyltransferase</keyword>
<evidence type="ECO:0000256" key="7">
    <source>
        <dbReference type="ARBA" id="ARBA00023128"/>
    </source>
</evidence>
<protein>
    <recommendedName>
        <fullName evidence="12">Tafazzin family protein</fullName>
    </recommendedName>
</protein>
<comment type="similarity">
    <text evidence="2 12">Belongs to the taffazin family.</text>
</comment>
<evidence type="ECO:0000256" key="6">
    <source>
        <dbReference type="ARBA" id="ARBA00023098"/>
    </source>
</evidence>
<feature type="region of interest" description="Disordered" evidence="13">
    <location>
        <begin position="153"/>
        <end position="174"/>
    </location>
</feature>
<evidence type="ECO:0000256" key="8">
    <source>
        <dbReference type="ARBA" id="ARBA00023136"/>
    </source>
</evidence>
<evidence type="ECO:0000256" key="3">
    <source>
        <dbReference type="ARBA" id="ARBA00022679"/>
    </source>
</evidence>
<dbReference type="SUPFAM" id="SSF69593">
    <property type="entry name" value="Glycerol-3-phosphate (1)-acyltransferase"/>
    <property type="match status" value="1"/>
</dbReference>
<evidence type="ECO:0000256" key="12">
    <source>
        <dbReference type="RuleBase" id="RU365062"/>
    </source>
</evidence>
<dbReference type="GO" id="GO:0035965">
    <property type="term" value="P:cardiolipin acyl-chain remodeling"/>
    <property type="evidence" value="ECO:0007669"/>
    <property type="project" value="TreeGrafter"/>
</dbReference>
<dbReference type="GO" id="GO:0005743">
    <property type="term" value="C:mitochondrial inner membrane"/>
    <property type="evidence" value="ECO:0007669"/>
    <property type="project" value="UniProtKB-SubCell"/>
</dbReference>
<keyword evidence="3" id="KW-0808">Transferase</keyword>
<dbReference type="CDD" id="cd07989">
    <property type="entry name" value="LPLAT_AGPAT-like"/>
    <property type="match status" value="1"/>
</dbReference>
<comment type="caution">
    <text evidence="15">The sequence shown here is derived from an EMBL/GenBank/DDBJ whole genome shotgun (WGS) entry which is preliminary data.</text>
</comment>
<organism evidence="15 16">
    <name type="scientific">Salinomyces thailandicus</name>
    <dbReference type="NCBI Taxonomy" id="706561"/>
    <lineage>
        <taxon>Eukaryota</taxon>
        <taxon>Fungi</taxon>
        <taxon>Dikarya</taxon>
        <taxon>Ascomycota</taxon>
        <taxon>Pezizomycotina</taxon>
        <taxon>Dothideomycetes</taxon>
        <taxon>Dothideomycetidae</taxon>
        <taxon>Mycosphaerellales</taxon>
        <taxon>Teratosphaeriaceae</taxon>
        <taxon>Salinomyces</taxon>
    </lineage>
</organism>
<keyword evidence="7" id="KW-0496">Mitochondrion</keyword>
<dbReference type="GO" id="GO:0005741">
    <property type="term" value="C:mitochondrial outer membrane"/>
    <property type="evidence" value="ECO:0007669"/>
    <property type="project" value="UniProtKB-SubCell"/>
</dbReference>
<evidence type="ECO:0000313" key="15">
    <source>
        <dbReference type="EMBL" id="TKA29766.1"/>
    </source>
</evidence>
<dbReference type="GO" id="GO:0047184">
    <property type="term" value="F:1-acylglycerophosphocholine O-acyltransferase activity"/>
    <property type="evidence" value="ECO:0007669"/>
    <property type="project" value="TreeGrafter"/>
</dbReference>
<evidence type="ECO:0000256" key="9">
    <source>
        <dbReference type="ARBA" id="ARBA00023315"/>
    </source>
</evidence>
<keyword evidence="6" id="KW-0443">Lipid metabolism</keyword>
<evidence type="ECO:0000259" key="14">
    <source>
        <dbReference type="SMART" id="SM00563"/>
    </source>
</evidence>
<feature type="compositionally biased region" description="Basic and acidic residues" evidence="13">
    <location>
        <begin position="378"/>
        <end position="390"/>
    </location>
</feature>
<accession>A0A4U0U5R4</accession>
<dbReference type="EMBL" id="NAJL01000013">
    <property type="protein sequence ID" value="TKA29766.1"/>
    <property type="molecule type" value="Genomic_DNA"/>
</dbReference>
<feature type="region of interest" description="Disordered" evidence="13">
    <location>
        <begin position="362"/>
        <end position="398"/>
    </location>
</feature>
<keyword evidence="4" id="KW-1000">Mitochondrion outer membrane</keyword>
<evidence type="ECO:0000256" key="10">
    <source>
        <dbReference type="ARBA" id="ARBA00024323"/>
    </source>
</evidence>
<comment type="subcellular location">
    <subcellularLocation>
        <location evidence="1">Mitochondrion inner membrane</location>
        <topology evidence="1">Peripheral membrane protein</topology>
        <orientation evidence="1">Intermembrane side</orientation>
    </subcellularLocation>
    <subcellularLocation>
        <location evidence="10">Mitochondrion outer membrane</location>
        <topology evidence="10">Peripheral membrane protein</topology>
        <orientation evidence="10">Intermembrane side</orientation>
    </subcellularLocation>
</comment>
<evidence type="ECO:0000256" key="2">
    <source>
        <dbReference type="ARBA" id="ARBA00010524"/>
    </source>
</evidence>
<dbReference type="PANTHER" id="PTHR12497">
    <property type="entry name" value="TAZ PROTEIN TAFAZZIN"/>
    <property type="match status" value="1"/>
</dbReference>
<comment type="catalytic activity">
    <reaction evidence="11">
        <text>1'-[1,2-diacyl-sn-glycero-3-phospho],3'-[1-acyl-sn-glycero-3-phospho]-glycerol + a 1,2-diacyl-sn-glycero-3-phosphocholine = a cardiolipin + a 1-acyl-sn-glycero-3-phosphocholine</text>
        <dbReference type="Rhea" id="RHEA:33731"/>
        <dbReference type="ChEBI" id="CHEBI:57643"/>
        <dbReference type="ChEBI" id="CHEBI:58168"/>
        <dbReference type="ChEBI" id="CHEBI:62237"/>
        <dbReference type="ChEBI" id="CHEBI:64743"/>
    </reaction>
    <physiologicalReaction direction="left-to-right" evidence="11">
        <dbReference type="Rhea" id="RHEA:33732"/>
    </physiologicalReaction>
    <physiologicalReaction direction="right-to-left" evidence="11">
        <dbReference type="Rhea" id="RHEA:33733"/>
    </physiologicalReaction>
</comment>
<sequence>MATDGRPYQPSLPWRMTSALNIGIVGFLSRSFLLGLNRIETHGLDRFQDVLDSRRDEKDRTRGLITVSNHVSILDDPLVWGVLPYRYFWNPNNMRWSLGSYDICFKNRMLEAFFSYGNTLPTHRAAHSKHGGIFQPTMTQVIRLLSDPHAKSISSTTHETARSADPPTLPTSLPPSDPFSAAQLTYSTNGGDAFPAPAAYPSRRHSWVHIFPESMIHQHPDKVMRYFKWGVARLILEAEPCPDILPIWIDGPQEVMSNQRTFPRPVPRAGKDVTVAFGDLVDTESVFGPFRQRWREMKERARRKRMTNSPTKNPAAELEEEVLGEVHDDYLKHSVEAEQLRIDVTLAVRNEVLKVRRARGLPDEDPKRSLAETFAAEGGKEPTRKGRRMSDGSVVQDW</sequence>